<evidence type="ECO:0000313" key="1">
    <source>
        <dbReference type="EMBL" id="KAJ8107678.1"/>
    </source>
</evidence>
<evidence type="ECO:0000313" key="2">
    <source>
        <dbReference type="Proteomes" id="UP001153331"/>
    </source>
</evidence>
<dbReference type="EMBL" id="JAPHNI010000879">
    <property type="protein sequence ID" value="KAJ8107678.1"/>
    <property type="molecule type" value="Genomic_DNA"/>
</dbReference>
<keyword evidence="2" id="KW-1185">Reference proteome</keyword>
<name>A0ACC2HY07_9PLEO</name>
<sequence length="456" mass="50797">MESAATNTTRRLNANARELDLGRIEVLTPYQTPVLTQSCSKEHLQDEFHTDLRFNPMFLYRQCTKGDTARIEQDNAVSQMPVILTIMSSNLNDLIASLKSSSDANEPSNTDNEPKMTYTRLGASGLKISKVILGAMSYGDPSQGNPWTLPENEALPLLHHAFQRGINTWDTADIYGQGTSELLIARAIAEYKIPRARLVLLTKLFFGVDPEVVKSGVTDFAMATENDGHMVNRVGLSRKHVFDAVEASVARLGTYIDVLQIHRFDPETPPEETMRALNDVVESGKVRYLGASSMAAWQLQMLNNVAEKHGWHKFISMQNYHNLIYREEEREMHPYCDFAGVGLIPWSPLATGVLARPWSEMGATKRAQLNQYLAFMYSDADKVIVDRVEEVSKELGQSMASVAIAWSLQKGVNPILGLNSIERIDEAVGAVSLQLSKETVAALEEPYKARPVAPLW</sequence>
<dbReference type="Proteomes" id="UP001153331">
    <property type="component" value="Unassembled WGS sequence"/>
</dbReference>
<accession>A0ACC2HY07</accession>
<protein>
    <submittedName>
        <fullName evidence="1">Uncharacterized protein</fullName>
    </submittedName>
</protein>
<organism evidence="1 2">
    <name type="scientific">Boeremia exigua</name>
    <dbReference type="NCBI Taxonomy" id="749465"/>
    <lineage>
        <taxon>Eukaryota</taxon>
        <taxon>Fungi</taxon>
        <taxon>Dikarya</taxon>
        <taxon>Ascomycota</taxon>
        <taxon>Pezizomycotina</taxon>
        <taxon>Dothideomycetes</taxon>
        <taxon>Pleosporomycetidae</taxon>
        <taxon>Pleosporales</taxon>
        <taxon>Pleosporineae</taxon>
        <taxon>Didymellaceae</taxon>
        <taxon>Boeremia</taxon>
    </lineage>
</organism>
<comment type="caution">
    <text evidence="1">The sequence shown here is derived from an EMBL/GenBank/DDBJ whole genome shotgun (WGS) entry which is preliminary data.</text>
</comment>
<gene>
    <name evidence="1" type="ORF">OPT61_g8702</name>
</gene>
<proteinExistence type="predicted"/>
<reference evidence="1" key="1">
    <citation type="submission" date="2022-11" db="EMBL/GenBank/DDBJ databases">
        <title>Genome Sequence of Boeremia exigua.</title>
        <authorList>
            <person name="Buettner E."/>
        </authorList>
    </citation>
    <scope>NUCLEOTIDE SEQUENCE</scope>
    <source>
        <strain evidence="1">CU02</strain>
    </source>
</reference>